<feature type="region of interest" description="Disordered" evidence="7">
    <location>
        <begin position="356"/>
        <end position="425"/>
    </location>
</feature>
<evidence type="ECO:0000256" key="5">
    <source>
        <dbReference type="ARBA" id="ARBA00048336"/>
    </source>
</evidence>
<dbReference type="Pfam" id="PF03031">
    <property type="entry name" value="NIF"/>
    <property type="match status" value="1"/>
</dbReference>
<dbReference type="Gene3D" id="3.40.50.10190">
    <property type="entry name" value="BRCT domain"/>
    <property type="match status" value="1"/>
</dbReference>
<protein>
    <recommendedName>
        <fullName evidence="6">RNA polymerase II subunit A C-terminal domain phosphatase</fullName>
        <ecNumber evidence="6">3.1.3.16</ecNumber>
    </recommendedName>
</protein>
<dbReference type="Proteomes" id="UP000321518">
    <property type="component" value="Unassembled WGS sequence"/>
</dbReference>
<feature type="region of interest" description="Disordered" evidence="7">
    <location>
        <begin position="213"/>
        <end position="241"/>
    </location>
</feature>
<dbReference type="InterPro" id="IPR011947">
    <property type="entry name" value="FCP1_euk"/>
</dbReference>
<feature type="compositionally biased region" description="Low complexity" evidence="7">
    <location>
        <begin position="847"/>
        <end position="857"/>
    </location>
</feature>
<comment type="catalytic activity">
    <reaction evidence="5 6">
        <text>O-phospho-L-threonyl-[protein] + H2O = L-threonyl-[protein] + phosphate</text>
        <dbReference type="Rhea" id="RHEA:47004"/>
        <dbReference type="Rhea" id="RHEA-COMP:11060"/>
        <dbReference type="Rhea" id="RHEA-COMP:11605"/>
        <dbReference type="ChEBI" id="CHEBI:15377"/>
        <dbReference type="ChEBI" id="CHEBI:30013"/>
        <dbReference type="ChEBI" id="CHEBI:43474"/>
        <dbReference type="ChEBI" id="CHEBI:61977"/>
        <dbReference type="EC" id="3.1.3.16"/>
    </reaction>
</comment>
<evidence type="ECO:0000313" key="11">
    <source>
        <dbReference type="Proteomes" id="UP000321518"/>
    </source>
</evidence>
<feature type="compositionally biased region" description="Low complexity" evidence="7">
    <location>
        <begin position="802"/>
        <end position="816"/>
    </location>
</feature>
<dbReference type="PROSITE" id="PS50969">
    <property type="entry name" value="FCP1"/>
    <property type="match status" value="1"/>
</dbReference>
<dbReference type="Gene3D" id="3.40.50.1000">
    <property type="entry name" value="HAD superfamily/HAD-like"/>
    <property type="match status" value="1"/>
</dbReference>
<dbReference type="GO" id="GO:0008420">
    <property type="term" value="F:RNA polymerase II CTD heptapeptide repeat phosphatase activity"/>
    <property type="evidence" value="ECO:0007669"/>
    <property type="project" value="UniProtKB-UniRule"/>
</dbReference>
<feature type="compositionally biased region" description="Low complexity" evidence="7">
    <location>
        <begin position="374"/>
        <end position="412"/>
    </location>
</feature>
<keyword evidence="2 6" id="KW-0378">Hydrolase</keyword>
<feature type="compositionally biased region" description="Polar residues" evidence="7">
    <location>
        <begin position="821"/>
        <end position="840"/>
    </location>
</feature>
<feature type="region of interest" description="Disordered" evidence="7">
    <location>
        <begin position="729"/>
        <end position="877"/>
    </location>
</feature>
<sequence>MELPATSLSLPRALPFPITIQRIHATVGSTVRKTRRLLTYSFIPAKPDEDGNRDRQVREWESPIEGEVGSWAVSEGDVVRDASQPVVQIKEPCTHDVQLNGLCALCGKDLTAVDYTGFSDTSRATISMAHDIGGLTVSLEEAHRLEKATTARLLDAKKLSLIVDLDQTIVHATVDPTVGEWLQDPKNPNYKALEGVKRFKLVDESPATRNKPKKFRKIRIKHVDPSKGEEADDESSEEEEEDEDNGCCWYYIKMRPGLPEFLKRVAEMYEMHVYTMGTRAYASEVCKVIDPDGGLFGMTRKSLQRLFPCDTNMVVIIDDRADVWDGSPHLVKVIPYEFFVGIGDINAAFLPKKKELHPLPKPKADQAAPDSTDTAQSPSPDASSASPAASTSDTSAASLDASEGSPRSTTPSTTPPPSSADANPHHVPEALLAEPTTVSDLLVSSSPDEEVSPAMDEASTVAMEAIHEVIEARPLEKRQKEQHEAHLHLHHHAAGEGGHEKGEVTEREAVGGIAETEEEYEEEAVLKDNDRELDRVFDILSNVRERFYERLDAKGAADVADIIPAMKAQTLRDTHLVFSGLVALGSRPEDSEYWKLARTFGARCSVDLSSSTTHLVANGWGTAKVHSAQRNPQIKIVYPEWLLESVARWTRVPEDAYVLNVPATSSAPGSPIRPDLSGGEEDEDVESIRLDGEADGAETPVTVPDGDLDLADLDWGDAMKEVDDLLLETDDEDTASVVNGGDTTDGESDAGLSATSVPRPPRKRARMSTTTDEATSAPPNTESPLQKRVKTARSRKSGLNRSVSAAALERSAAQAAKDGSSESQSNGSVKSASGRASTAEGNGDGPSAAASVASSSIDSDDEDLLASMAADLEQGWT</sequence>
<dbReference type="AlphaFoldDB" id="A0A511KD46"/>
<dbReference type="EMBL" id="BJWK01000005">
    <property type="protein sequence ID" value="GEM08291.1"/>
    <property type="molecule type" value="Genomic_DNA"/>
</dbReference>
<comment type="function">
    <text evidence="6">This promotes the activity of RNA polymerase II.</text>
</comment>
<evidence type="ECO:0000256" key="3">
    <source>
        <dbReference type="ARBA" id="ARBA00023242"/>
    </source>
</evidence>
<comment type="caution">
    <text evidence="10">The sequence shown here is derived from an EMBL/GenBank/DDBJ whole genome shotgun (WGS) entry which is preliminary data.</text>
</comment>
<feature type="compositionally biased region" description="Polar residues" evidence="7">
    <location>
        <begin position="767"/>
        <end position="784"/>
    </location>
</feature>
<dbReference type="SMART" id="SM00292">
    <property type="entry name" value="BRCT"/>
    <property type="match status" value="1"/>
</dbReference>
<dbReference type="InterPro" id="IPR039189">
    <property type="entry name" value="Fcp1"/>
</dbReference>
<feature type="domain" description="BRCT" evidence="8">
    <location>
        <begin position="566"/>
        <end position="659"/>
    </location>
</feature>
<dbReference type="InterPro" id="IPR036412">
    <property type="entry name" value="HAD-like_sf"/>
</dbReference>
<dbReference type="CDD" id="cd17729">
    <property type="entry name" value="BRCT_CTDP1"/>
    <property type="match status" value="1"/>
</dbReference>
<dbReference type="OrthoDB" id="10249888at2759"/>
<proteinExistence type="predicted"/>
<dbReference type="Pfam" id="PF00533">
    <property type="entry name" value="BRCT"/>
    <property type="match status" value="1"/>
</dbReference>
<feature type="region of interest" description="Disordered" evidence="7">
    <location>
        <begin position="661"/>
        <end position="708"/>
    </location>
</feature>
<dbReference type="GO" id="GO:0005634">
    <property type="term" value="C:nucleus"/>
    <property type="evidence" value="ECO:0007669"/>
    <property type="project" value="UniProtKB-SubCell"/>
</dbReference>
<evidence type="ECO:0000256" key="1">
    <source>
        <dbReference type="ARBA" id="ARBA00004123"/>
    </source>
</evidence>
<feature type="compositionally biased region" description="Basic residues" evidence="7">
    <location>
        <begin position="787"/>
        <end position="798"/>
    </location>
</feature>
<reference evidence="10 11" key="1">
    <citation type="submission" date="2019-07" db="EMBL/GenBank/DDBJ databases">
        <title>Rhodotorula toruloides NBRC10032 genome sequencing.</title>
        <authorList>
            <person name="Shida Y."/>
            <person name="Takaku H."/>
            <person name="Ogasawara W."/>
            <person name="Mori K."/>
        </authorList>
    </citation>
    <scope>NUCLEOTIDE SEQUENCE [LARGE SCALE GENOMIC DNA]</scope>
    <source>
        <strain evidence="10 11">NBRC10032</strain>
    </source>
</reference>
<name>A0A511KD46_RHOTO</name>
<dbReference type="InterPro" id="IPR023214">
    <property type="entry name" value="HAD_sf"/>
</dbReference>
<dbReference type="PANTHER" id="PTHR23081:SF36">
    <property type="entry name" value="RNA POLYMERASE II SUBUNIT A C-TERMINAL DOMAIN PHOSPHATASE"/>
    <property type="match status" value="1"/>
</dbReference>
<keyword evidence="3 6" id="KW-0539">Nucleus</keyword>
<feature type="domain" description="FCP1 homology" evidence="9">
    <location>
        <begin position="154"/>
        <end position="359"/>
    </location>
</feature>
<dbReference type="InterPro" id="IPR036420">
    <property type="entry name" value="BRCT_dom_sf"/>
</dbReference>
<accession>A0A511KD46</accession>
<evidence type="ECO:0000256" key="4">
    <source>
        <dbReference type="ARBA" id="ARBA00047761"/>
    </source>
</evidence>
<dbReference type="InterPro" id="IPR001357">
    <property type="entry name" value="BRCT_dom"/>
</dbReference>
<dbReference type="EC" id="3.1.3.16" evidence="6"/>
<dbReference type="PANTHER" id="PTHR23081">
    <property type="entry name" value="RNA POLYMERASE II CTD PHOSPHATASE"/>
    <property type="match status" value="1"/>
</dbReference>
<organism evidence="10 11">
    <name type="scientific">Rhodotorula toruloides</name>
    <name type="common">Yeast</name>
    <name type="synonym">Rhodosporidium toruloides</name>
    <dbReference type="NCBI Taxonomy" id="5286"/>
    <lineage>
        <taxon>Eukaryota</taxon>
        <taxon>Fungi</taxon>
        <taxon>Dikarya</taxon>
        <taxon>Basidiomycota</taxon>
        <taxon>Pucciniomycotina</taxon>
        <taxon>Microbotryomycetes</taxon>
        <taxon>Sporidiobolales</taxon>
        <taxon>Sporidiobolaceae</taxon>
        <taxon>Rhodotorula</taxon>
    </lineage>
</organism>
<evidence type="ECO:0000313" key="10">
    <source>
        <dbReference type="EMBL" id="GEM08291.1"/>
    </source>
</evidence>
<evidence type="ECO:0000259" key="8">
    <source>
        <dbReference type="PROSITE" id="PS50172"/>
    </source>
</evidence>
<feature type="compositionally biased region" description="Acidic residues" evidence="7">
    <location>
        <begin position="230"/>
        <end position="241"/>
    </location>
</feature>
<dbReference type="NCBIfam" id="TIGR02250">
    <property type="entry name" value="FCP1_euk"/>
    <property type="match status" value="1"/>
</dbReference>
<dbReference type="SUPFAM" id="SSF56784">
    <property type="entry name" value="HAD-like"/>
    <property type="match status" value="1"/>
</dbReference>
<dbReference type="CDD" id="cd07521">
    <property type="entry name" value="HAD_FCP1-like"/>
    <property type="match status" value="1"/>
</dbReference>
<dbReference type="PROSITE" id="PS50172">
    <property type="entry name" value="BRCT"/>
    <property type="match status" value="1"/>
</dbReference>
<dbReference type="SMART" id="SM00577">
    <property type="entry name" value="CPDc"/>
    <property type="match status" value="1"/>
</dbReference>
<comment type="subcellular location">
    <subcellularLocation>
        <location evidence="1 6">Nucleus</location>
    </subcellularLocation>
</comment>
<evidence type="ECO:0000256" key="6">
    <source>
        <dbReference type="RuleBase" id="RU366066"/>
    </source>
</evidence>
<dbReference type="SUPFAM" id="SSF52113">
    <property type="entry name" value="BRCT domain"/>
    <property type="match status" value="1"/>
</dbReference>
<dbReference type="InterPro" id="IPR004274">
    <property type="entry name" value="FCP1_dom"/>
</dbReference>
<comment type="catalytic activity">
    <reaction evidence="4 6">
        <text>O-phospho-L-seryl-[protein] + H2O = L-seryl-[protein] + phosphate</text>
        <dbReference type="Rhea" id="RHEA:20629"/>
        <dbReference type="Rhea" id="RHEA-COMP:9863"/>
        <dbReference type="Rhea" id="RHEA-COMP:11604"/>
        <dbReference type="ChEBI" id="CHEBI:15377"/>
        <dbReference type="ChEBI" id="CHEBI:29999"/>
        <dbReference type="ChEBI" id="CHEBI:43474"/>
        <dbReference type="ChEBI" id="CHEBI:83421"/>
        <dbReference type="EC" id="3.1.3.16"/>
    </reaction>
</comment>
<evidence type="ECO:0000259" key="9">
    <source>
        <dbReference type="PROSITE" id="PS50969"/>
    </source>
</evidence>
<gene>
    <name evidence="10" type="ORF">Rt10032_c05g2308</name>
</gene>
<evidence type="ECO:0000256" key="2">
    <source>
        <dbReference type="ARBA" id="ARBA00022801"/>
    </source>
</evidence>
<evidence type="ECO:0000256" key="7">
    <source>
        <dbReference type="SAM" id="MobiDB-lite"/>
    </source>
</evidence>